<proteinExistence type="predicted"/>
<dbReference type="AlphaFoldDB" id="A0A8J3QU05"/>
<dbReference type="Proteomes" id="UP000642748">
    <property type="component" value="Unassembled WGS sequence"/>
</dbReference>
<keyword evidence="2" id="KW-1185">Reference proteome</keyword>
<organism evidence="1 2">
    <name type="scientific">Rugosimonospora africana</name>
    <dbReference type="NCBI Taxonomy" id="556532"/>
    <lineage>
        <taxon>Bacteria</taxon>
        <taxon>Bacillati</taxon>
        <taxon>Actinomycetota</taxon>
        <taxon>Actinomycetes</taxon>
        <taxon>Micromonosporales</taxon>
        <taxon>Micromonosporaceae</taxon>
        <taxon>Rugosimonospora</taxon>
    </lineage>
</organism>
<comment type="caution">
    <text evidence="1">The sequence shown here is derived from an EMBL/GenBank/DDBJ whole genome shotgun (WGS) entry which is preliminary data.</text>
</comment>
<reference evidence="1" key="1">
    <citation type="submission" date="2021-01" db="EMBL/GenBank/DDBJ databases">
        <title>Whole genome shotgun sequence of Rugosimonospora africana NBRC 104875.</title>
        <authorList>
            <person name="Komaki H."/>
            <person name="Tamura T."/>
        </authorList>
    </citation>
    <scope>NUCLEOTIDE SEQUENCE</scope>
    <source>
        <strain evidence="1">NBRC 104875</strain>
    </source>
</reference>
<name>A0A8J3QU05_9ACTN</name>
<evidence type="ECO:0000313" key="2">
    <source>
        <dbReference type="Proteomes" id="UP000642748"/>
    </source>
</evidence>
<evidence type="ECO:0000313" key="1">
    <source>
        <dbReference type="EMBL" id="GIH15683.1"/>
    </source>
</evidence>
<gene>
    <name evidence="1" type="ORF">Raf01_38550</name>
</gene>
<accession>A0A8J3QU05</accession>
<dbReference type="EMBL" id="BONZ01000036">
    <property type="protein sequence ID" value="GIH15683.1"/>
    <property type="molecule type" value="Genomic_DNA"/>
</dbReference>
<protein>
    <submittedName>
        <fullName evidence="1">Uncharacterized protein</fullName>
    </submittedName>
</protein>
<sequence>MGRPPRPLEPGEEQLFESVPDPGLVGFAAFGDRYAGMAAAGEYRPEWTWVALRRGVVVARAAWWGGPTDEAPQVLDWFDFTDRDAAVRLLRTAPLRTQYSLRLPAGWRDDEVVRRQATARIDAARSAGMSVLVERYRYRWTPDCGVPTRPGRLEFVAEPDDAVILDVFRRVNQGSLDAHVRRTIATSGLEASARQELDFLRWMPSPRGWWRLAYTPAGSLVGLSRPPPRRARARYRPQWIWRPPPSLSSASCCKAAGSAPST</sequence>